<gene>
    <name evidence="10" type="ORF">BEMITA_LOCUS6808</name>
</gene>
<evidence type="ECO:0000256" key="4">
    <source>
        <dbReference type="ARBA" id="ARBA00023110"/>
    </source>
</evidence>
<dbReference type="GO" id="GO:0005737">
    <property type="term" value="C:cytoplasm"/>
    <property type="evidence" value="ECO:0007669"/>
    <property type="project" value="TreeGrafter"/>
</dbReference>
<evidence type="ECO:0000256" key="7">
    <source>
        <dbReference type="RuleBase" id="RU363019"/>
    </source>
</evidence>
<dbReference type="Proteomes" id="UP001152759">
    <property type="component" value="Chromosome 4"/>
</dbReference>
<dbReference type="GO" id="GO:0006457">
    <property type="term" value="P:protein folding"/>
    <property type="evidence" value="ECO:0007669"/>
    <property type="project" value="TreeGrafter"/>
</dbReference>
<keyword evidence="5 7" id="KW-0413">Isomerase</keyword>
<dbReference type="KEGG" id="btab:109031334"/>
<evidence type="ECO:0000256" key="8">
    <source>
        <dbReference type="SAM" id="Phobius"/>
    </source>
</evidence>
<dbReference type="GO" id="GO:0016018">
    <property type="term" value="F:cyclosporin A binding"/>
    <property type="evidence" value="ECO:0007669"/>
    <property type="project" value="TreeGrafter"/>
</dbReference>
<dbReference type="InterPro" id="IPR002130">
    <property type="entry name" value="Cyclophilin-type_PPIase_dom"/>
</dbReference>
<dbReference type="PROSITE" id="PS50072">
    <property type="entry name" value="CSA_PPIASE_2"/>
    <property type="match status" value="1"/>
</dbReference>
<feature type="signal peptide" evidence="7">
    <location>
        <begin position="1"/>
        <end position="21"/>
    </location>
</feature>
<dbReference type="Gene3D" id="2.40.100.10">
    <property type="entry name" value="Cyclophilin-like"/>
    <property type="match status" value="1"/>
</dbReference>
<dbReference type="FunFam" id="2.40.100.10:FF:000019">
    <property type="entry name" value="Peptidyl-prolyl cis-trans isomerase"/>
    <property type="match status" value="1"/>
</dbReference>
<sequence>MILSYKLFLITFCITFFGSLAFLDDDDDTATAPPMPMFNITHKVFMDFKQGDKDLGRIIFGLFGEIAPKTVENFRTIATVGIKGKTYAGTNIHRVIHNFLIQGGDIINNDGSGETSIYGRTFEDETHEVKFWAPGFLAMANHGPNTNGCQFFVTCTATSWLDGDYVGFGKVIYGLKTVHLIEKTEANDRGQPKVPIKIVKCGELPFDTPVSVINPGENPYTVKNWIKASAIPLVSSFVVLGIFHWMIVRLERFEKFMDEEIYQLIDEKKTN</sequence>
<evidence type="ECO:0000259" key="9">
    <source>
        <dbReference type="PROSITE" id="PS50072"/>
    </source>
</evidence>
<evidence type="ECO:0000256" key="2">
    <source>
        <dbReference type="ARBA" id="ARBA00007365"/>
    </source>
</evidence>
<evidence type="ECO:0000313" key="11">
    <source>
        <dbReference type="Proteomes" id="UP001152759"/>
    </source>
</evidence>
<feature type="chain" id="PRO_5040531763" description="Peptidyl-prolyl cis-trans isomerase" evidence="7">
    <location>
        <begin position="22"/>
        <end position="271"/>
    </location>
</feature>
<dbReference type="PRINTS" id="PR00153">
    <property type="entry name" value="CSAPPISMRASE"/>
</dbReference>
<dbReference type="EMBL" id="OU963865">
    <property type="protein sequence ID" value="CAH0387843.1"/>
    <property type="molecule type" value="Genomic_DNA"/>
</dbReference>
<protein>
    <recommendedName>
        <fullName evidence="7">Peptidyl-prolyl cis-trans isomerase</fullName>
        <shortName evidence="7">PPIase</shortName>
        <ecNumber evidence="7">5.2.1.8</ecNumber>
    </recommendedName>
</protein>
<dbReference type="GO" id="GO:0003755">
    <property type="term" value="F:peptidyl-prolyl cis-trans isomerase activity"/>
    <property type="evidence" value="ECO:0007669"/>
    <property type="project" value="UniProtKB-UniRule"/>
</dbReference>
<comment type="function">
    <text evidence="6">PPIases accelerate the folding of proteins. It catalyzes the cis-trans isomerization of proline imidic peptide bonds in oligopeptides. Acts on the folding of rhodopsin RH1 and RH2 (but not RH3) and is required for visual transduction.</text>
</comment>
<dbReference type="Pfam" id="PF00160">
    <property type="entry name" value="Pro_isomerase"/>
    <property type="match status" value="1"/>
</dbReference>
<keyword evidence="4 7" id="KW-0697">Rotamase</keyword>
<dbReference type="OrthoDB" id="10064525at2759"/>
<dbReference type="AlphaFoldDB" id="A0A9P0AAX0"/>
<keyword evidence="3 7" id="KW-0732">Signal</keyword>
<keyword evidence="8" id="KW-1133">Transmembrane helix</keyword>
<feature type="domain" description="PPIase cyclophilin-type" evidence="9">
    <location>
        <begin position="45"/>
        <end position="203"/>
    </location>
</feature>
<keyword evidence="8" id="KW-0812">Transmembrane</keyword>
<evidence type="ECO:0000256" key="1">
    <source>
        <dbReference type="ARBA" id="ARBA00000971"/>
    </source>
</evidence>
<keyword evidence="8" id="KW-0472">Membrane</keyword>
<dbReference type="SUPFAM" id="SSF50891">
    <property type="entry name" value="Cyclophilin-like"/>
    <property type="match status" value="1"/>
</dbReference>
<evidence type="ECO:0000256" key="6">
    <source>
        <dbReference type="ARBA" id="ARBA00056644"/>
    </source>
</evidence>
<dbReference type="InterPro" id="IPR029000">
    <property type="entry name" value="Cyclophilin-like_dom_sf"/>
</dbReference>
<dbReference type="PANTHER" id="PTHR11071:SF561">
    <property type="entry name" value="PEPTIDYL-PROLYL CIS-TRANS ISOMERASE D-RELATED"/>
    <property type="match status" value="1"/>
</dbReference>
<dbReference type="PANTHER" id="PTHR11071">
    <property type="entry name" value="PEPTIDYL-PROLYL CIS-TRANS ISOMERASE"/>
    <property type="match status" value="1"/>
</dbReference>
<accession>A0A9P0AAX0</accession>
<evidence type="ECO:0000256" key="3">
    <source>
        <dbReference type="ARBA" id="ARBA00022729"/>
    </source>
</evidence>
<reference evidence="10" key="1">
    <citation type="submission" date="2021-12" db="EMBL/GenBank/DDBJ databases">
        <authorList>
            <person name="King R."/>
        </authorList>
    </citation>
    <scope>NUCLEOTIDE SEQUENCE</scope>
</reference>
<comment type="catalytic activity">
    <reaction evidence="1 7">
        <text>[protein]-peptidylproline (omega=180) = [protein]-peptidylproline (omega=0)</text>
        <dbReference type="Rhea" id="RHEA:16237"/>
        <dbReference type="Rhea" id="RHEA-COMP:10747"/>
        <dbReference type="Rhea" id="RHEA-COMP:10748"/>
        <dbReference type="ChEBI" id="CHEBI:83833"/>
        <dbReference type="ChEBI" id="CHEBI:83834"/>
        <dbReference type="EC" id="5.2.1.8"/>
    </reaction>
</comment>
<organism evidence="10 11">
    <name type="scientific">Bemisia tabaci</name>
    <name type="common">Sweetpotato whitefly</name>
    <name type="synonym">Aleurodes tabaci</name>
    <dbReference type="NCBI Taxonomy" id="7038"/>
    <lineage>
        <taxon>Eukaryota</taxon>
        <taxon>Metazoa</taxon>
        <taxon>Ecdysozoa</taxon>
        <taxon>Arthropoda</taxon>
        <taxon>Hexapoda</taxon>
        <taxon>Insecta</taxon>
        <taxon>Pterygota</taxon>
        <taxon>Neoptera</taxon>
        <taxon>Paraneoptera</taxon>
        <taxon>Hemiptera</taxon>
        <taxon>Sternorrhyncha</taxon>
        <taxon>Aleyrodoidea</taxon>
        <taxon>Aleyrodidae</taxon>
        <taxon>Aleyrodinae</taxon>
        <taxon>Bemisia</taxon>
    </lineage>
</organism>
<evidence type="ECO:0000313" key="10">
    <source>
        <dbReference type="EMBL" id="CAH0387843.1"/>
    </source>
</evidence>
<dbReference type="EC" id="5.2.1.8" evidence="7"/>
<name>A0A9P0AAX0_BEMTA</name>
<comment type="similarity">
    <text evidence="2 7">Belongs to the cyclophilin-type PPIase family.</text>
</comment>
<evidence type="ECO:0000256" key="5">
    <source>
        <dbReference type="ARBA" id="ARBA00023235"/>
    </source>
</evidence>
<proteinExistence type="inferred from homology"/>
<feature type="transmembrane region" description="Helical" evidence="8">
    <location>
        <begin position="225"/>
        <end position="247"/>
    </location>
</feature>
<keyword evidence="11" id="KW-1185">Reference proteome</keyword>